<comment type="subcellular location">
    <subcellularLocation>
        <location evidence="1">Membrane</location>
        <topology evidence="1">Multi-pass membrane protein</topology>
    </subcellularLocation>
</comment>
<dbReference type="InterPro" id="IPR050450">
    <property type="entry name" value="COX15/CtaA_HemeA_synthase"/>
</dbReference>
<organism evidence="13">
    <name type="scientific">mine drainage metagenome</name>
    <dbReference type="NCBI Taxonomy" id="410659"/>
    <lineage>
        <taxon>unclassified sequences</taxon>
        <taxon>metagenomes</taxon>
        <taxon>ecological metagenomes</taxon>
    </lineage>
</organism>
<feature type="transmembrane region" description="Helical" evidence="12">
    <location>
        <begin position="69"/>
        <end position="89"/>
    </location>
</feature>
<evidence type="ECO:0000256" key="5">
    <source>
        <dbReference type="ARBA" id="ARBA00022989"/>
    </source>
</evidence>
<dbReference type="PANTHER" id="PTHR35457">
    <property type="entry name" value="HEME A SYNTHASE"/>
    <property type="match status" value="1"/>
</dbReference>
<accession>E6QNA4</accession>
<reference evidence="13" key="1">
    <citation type="submission" date="2009-10" db="EMBL/GenBank/DDBJ databases">
        <title>Diversity of trophic interactions inside an arsenic-rich microbial ecosystem.</title>
        <authorList>
            <person name="Bertin P.N."/>
            <person name="Heinrich-Salmeron A."/>
            <person name="Pelletier E."/>
            <person name="Goulhen-Chollet F."/>
            <person name="Arsene-Ploetze F."/>
            <person name="Gallien S."/>
            <person name="Calteau A."/>
            <person name="Vallenet D."/>
            <person name="Casiot C."/>
            <person name="Chane-Woon-Ming B."/>
            <person name="Giloteaux L."/>
            <person name="Barakat M."/>
            <person name="Bonnefoy V."/>
            <person name="Bruneel O."/>
            <person name="Chandler M."/>
            <person name="Cleiss J."/>
            <person name="Duran R."/>
            <person name="Elbaz-Poulichet F."/>
            <person name="Fonknechten N."/>
            <person name="Lauga B."/>
            <person name="Mornico D."/>
            <person name="Ortet P."/>
            <person name="Schaeffer C."/>
            <person name="Siguier P."/>
            <person name="Alexander Thil Smith A."/>
            <person name="Van Dorsselaer A."/>
            <person name="Weissenbach J."/>
            <person name="Medigue C."/>
            <person name="Le Paslier D."/>
        </authorList>
    </citation>
    <scope>NUCLEOTIDE SEQUENCE</scope>
</reference>
<keyword evidence="5 12" id="KW-1133">Transmembrane helix</keyword>
<dbReference type="AlphaFoldDB" id="E6QNA4"/>
<dbReference type="GO" id="GO:0016491">
    <property type="term" value="F:oxidoreductase activity"/>
    <property type="evidence" value="ECO:0007669"/>
    <property type="project" value="UniProtKB-KW"/>
</dbReference>
<keyword evidence="4" id="KW-0479">Metal-binding</keyword>
<evidence type="ECO:0000256" key="11">
    <source>
        <dbReference type="ARBA" id="ARBA00023444"/>
    </source>
</evidence>
<feature type="transmembrane region" description="Helical" evidence="12">
    <location>
        <begin position="137"/>
        <end position="160"/>
    </location>
</feature>
<evidence type="ECO:0000256" key="10">
    <source>
        <dbReference type="ARBA" id="ARBA00023157"/>
    </source>
</evidence>
<evidence type="ECO:0000256" key="1">
    <source>
        <dbReference type="ARBA" id="ARBA00004141"/>
    </source>
</evidence>
<feature type="transmembrane region" description="Helical" evidence="12">
    <location>
        <begin position="101"/>
        <end position="125"/>
    </location>
</feature>
<keyword evidence="6" id="KW-0560">Oxidoreductase</keyword>
<keyword evidence="10" id="KW-1015">Disulfide bond</keyword>
<feature type="transmembrane region" description="Helical" evidence="12">
    <location>
        <begin position="288"/>
        <end position="310"/>
    </location>
</feature>
<dbReference type="GO" id="GO:0046872">
    <property type="term" value="F:metal ion binding"/>
    <property type="evidence" value="ECO:0007669"/>
    <property type="project" value="UniProtKB-KW"/>
</dbReference>
<feature type="transmembrane region" description="Helical" evidence="12">
    <location>
        <begin position="18"/>
        <end position="35"/>
    </location>
</feature>
<keyword evidence="7" id="KW-0408">Iron</keyword>
<evidence type="ECO:0000256" key="2">
    <source>
        <dbReference type="ARBA" id="ARBA00022475"/>
    </source>
</evidence>
<evidence type="ECO:0000256" key="7">
    <source>
        <dbReference type="ARBA" id="ARBA00023004"/>
    </source>
</evidence>
<keyword evidence="2" id="KW-1003">Cell membrane</keyword>
<evidence type="ECO:0000256" key="4">
    <source>
        <dbReference type="ARBA" id="ARBA00022723"/>
    </source>
</evidence>
<keyword evidence="3 12" id="KW-0812">Transmembrane</keyword>
<evidence type="ECO:0000256" key="6">
    <source>
        <dbReference type="ARBA" id="ARBA00023002"/>
    </source>
</evidence>
<proteinExistence type="predicted"/>
<evidence type="ECO:0000313" key="13">
    <source>
        <dbReference type="EMBL" id="CBI08725.1"/>
    </source>
</evidence>
<keyword evidence="8" id="KW-0350">Heme biosynthesis</keyword>
<sequence length="322" mass="35083">MTAIPINDQTPSVALRRFAWGVLAYFIATILWGTVVRATGSGAGCGDHWPLCNGTVMQQAPSMQTMIEFAHRITAGLDLVFVLALLVWTWRSTVVGHLARWAAGASVFFTLTEGLLGALLVKLGLTAQSQSPLRAPFLALHLSNTLMLVATLAMTAHMLGRRQGFRWRDLRITHAVGTTIGMIAVMIVGVTGSMAALGDTLFPATSLSASMAEDFSTNSTWLLRWRWTHPTVAILASIFLIWLLIRATRRGGPWDNRKLSTLVVAMLALQYLLGALDVWLLAPVWMQVVHLLGADVLWSALVVLTARLTLLPKTIPTTPELP</sequence>
<name>E6QNA4_9ZZZZ</name>
<evidence type="ECO:0000256" key="3">
    <source>
        <dbReference type="ARBA" id="ARBA00022692"/>
    </source>
</evidence>
<comment type="pathway">
    <text evidence="11">Porphyrin-containing compound metabolism.</text>
</comment>
<evidence type="ECO:0000256" key="9">
    <source>
        <dbReference type="ARBA" id="ARBA00023136"/>
    </source>
</evidence>
<dbReference type="PANTHER" id="PTHR35457:SF1">
    <property type="entry name" value="HEME A SYNTHASE"/>
    <property type="match status" value="1"/>
</dbReference>
<evidence type="ECO:0000256" key="8">
    <source>
        <dbReference type="ARBA" id="ARBA00023133"/>
    </source>
</evidence>
<dbReference type="EMBL" id="CABQ01000257">
    <property type="protein sequence ID" value="CBI08725.1"/>
    <property type="molecule type" value="Genomic_DNA"/>
</dbReference>
<gene>
    <name evidence="13" type="ORF">CARN6_2222</name>
</gene>
<dbReference type="Pfam" id="PF02628">
    <property type="entry name" value="COX15-CtaA"/>
    <property type="match status" value="1"/>
</dbReference>
<dbReference type="GO" id="GO:0006784">
    <property type="term" value="P:heme A biosynthetic process"/>
    <property type="evidence" value="ECO:0007669"/>
    <property type="project" value="InterPro"/>
</dbReference>
<feature type="transmembrane region" description="Helical" evidence="12">
    <location>
        <begin position="227"/>
        <end position="247"/>
    </location>
</feature>
<comment type="caution">
    <text evidence="13">The sequence shown here is derived from an EMBL/GenBank/DDBJ whole genome shotgun (WGS) entry which is preliminary data.</text>
</comment>
<keyword evidence="9 12" id="KW-0472">Membrane</keyword>
<evidence type="ECO:0000256" key="12">
    <source>
        <dbReference type="SAM" id="Phobius"/>
    </source>
</evidence>
<feature type="transmembrane region" description="Helical" evidence="12">
    <location>
        <begin position="172"/>
        <end position="197"/>
    </location>
</feature>
<dbReference type="InterPro" id="IPR003780">
    <property type="entry name" value="COX15/CtaA_fam"/>
</dbReference>
<dbReference type="GO" id="GO:0016020">
    <property type="term" value="C:membrane"/>
    <property type="evidence" value="ECO:0007669"/>
    <property type="project" value="UniProtKB-SubCell"/>
</dbReference>
<feature type="transmembrane region" description="Helical" evidence="12">
    <location>
        <begin position="259"/>
        <end position="282"/>
    </location>
</feature>
<protein>
    <submittedName>
        <fullName evidence="13">Cytochrome oxidase assembly protein</fullName>
    </submittedName>
</protein>